<name>A0A1D2ML45_ORCCI</name>
<dbReference type="Proteomes" id="UP000094527">
    <property type="component" value="Unassembled WGS sequence"/>
</dbReference>
<gene>
    <name evidence="1" type="ORF">Ocin01_13004</name>
</gene>
<evidence type="ECO:0000313" key="2">
    <source>
        <dbReference type="Proteomes" id="UP000094527"/>
    </source>
</evidence>
<comment type="caution">
    <text evidence="1">The sequence shown here is derived from an EMBL/GenBank/DDBJ whole genome shotgun (WGS) entry which is preliminary data.</text>
</comment>
<dbReference type="EMBL" id="LJIJ01000934">
    <property type="protein sequence ID" value="ODM93678.1"/>
    <property type="molecule type" value="Genomic_DNA"/>
</dbReference>
<reference evidence="1 2" key="1">
    <citation type="journal article" date="2016" name="Genome Biol. Evol.">
        <title>Gene Family Evolution Reflects Adaptation to Soil Environmental Stressors in the Genome of the Collembolan Orchesella cincta.</title>
        <authorList>
            <person name="Faddeeva-Vakhrusheva A."/>
            <person name="Derks M.F."/>
            <person name="Anvar S.Y."/>
            <person name="Agamennone V."/>
            <person name="Suring W."/>
            <person name="Smit S."/>
            <person name="van Straalen N.M."/>
            <person name="Roelofs D."/>
        </authorList>
    </citation>
    <scope>NUCLEOTIDE SEQUENCE [LARGE SCALE GENOMIC DNA]</scope>
    <source>
        <tissue evidence="1">Mixed pool</tissue>
    </source>
</reference>
<sequence length="95" mass="10617">MRKAPPPTLPDAIRLLPPKREVHAEPASILNISGGIPTLNQRSKTFEKVMKDIPCISYHDDDVKSRQPLMSPKTYINSSVVFIPYSNNNEIAEST</sequence>
<dbReference type="AlphaFoldDB" id="A0A1D2ML45"/>
<protein>
    <submittedName>
        <fullName evidence="1">Uncharacterized protein</fullName>
    </submittedName>
</protein>
<accession>A0A1D2ML45</accession>
<keyword evidence="2" id="KW-1185">Reference proteome</keyword>
<proteinExistence type="predicted"/>
<organism evidence="1 2">
    <name type="scientific">Orchesella cincta</name>
    <name type="common">Springtail</name>
    <name type="synonym">Podura cincta</name>
    <dbReference type="NCBI Taxonomy" id="48709"/>
    <lineage>
        <taxon>Eukaryota</taxon>
        <taxon>Metazoa</taxon>
        <taxon>Ecdysozoa</taxon>
        <taxon>Arthropoda</taxon>
        <taxon>Hexapoda</taxon>
        <taxon>Collembola</taxon>
        <taxon>Entomobryomorpha</taxon>
        <taxon>Entomobryoidea</taxon>
        <taxon>Orchesellidae</taxon>
        <taxon>Orchesellinae</taxon>
        <taxon>Orchesella</taxon>
    </lineage>
</organism>
<evidence type="ECO:0000313" key="1">
    <source>
        <dbReference type="EMBL" id="ODM93678.1"/>
    </source>
</evidence>